<feature type="compositionally biased region" description="Basic and acidic residues" evidence="15">
    <location>
        <begin position="1060"/>
        <end position="1071"/>
    </location>
</feature>
<dbReference type="PANTHER" id="PTHR30612">
    <property type="entry name" value="SECA INNER MEMBRANE COMPONENT OF SEC PROTEIN SECRETION SYSTEM"/>
    <property type="match status" value="1"/>
</dbReference>
<dbReference type="Proteomes" id="UP001257277">
    <property type="component" value="Unassembled WGS sequence"/>
</dbReference>
<dbReference type="InterPro" id="IPR001650">
    <property type="entry name" value="Helicase_C-like"/>
</dbReference>
<evidence type="ECO:0000259" key="16">
    <source>
        <dbReference type="PROSITE" id="PS51192"/>
    </source>
</evidence>
<gene>
    <name evidence="13 19" type="primary">secA</name>
    <name evidence="19" type="ORF">RQM59_07215</name>
</gene>
<dbReference type="Pfam" id="PF21090">
    <property type="entry name" value="P-loop_SecA"/>
    <property type="match status" value="1"/>
</dbReference>
<evidence type="ECO:0000256" key="7">
    <source>
        <dbReference type="ARBA" id="ARBA00022741"/>
    </source>
</evidence>
<dbReference type="CDD" id="cd18803">
    <property type="entry name" value="SF2_C_secA"/>
    <property type="match status" value="1"/>
</dbReference>
<evidence type="ECO:0000313" key="19">
    <source>
        <dbReference type="EMBL" id="MDT7832165.1"/>
    </source>
</evidence>
<dbReference type="PROSITE" id="PS51192">
    <property type="entry name" value="HELICASE_ATP_BIND_1"/>
    <property type="match status" value="1"/>
</dbReference>
<dbReference type="CDD" id="cd17928">
    <property type="entry name" value="DEXDc_SecA"/>
    <property type="match status" value="1"/>
</dbReference>
<evidence type="ECO:0000256" key="14">
    <source>
        <dbReference type="RuleBase" id="RU003874"/>
    </source>
</evidence>
<reference evidence="19 20" key="1">
    <citation type="submission" date="2023-09" db="EMBL/GenBank/DDBJ databases">
        <title>Novel taxa isolated from Blanes Bay.</title>
        <authorList>
            <person name="Rey-Velasco X."/>
            <person name="Lucena T."/>
        </authorList>
    </citation>
    <scope>NUCLEOTIDE SEQUENCE [LARGE SCALE GENOMIC DNA]</scope>
    <source>
        <strain evidence="19 20">S356</strain>
    </source>
</reference>
<evidence type="ECO:0000256" key="11">
    <source>
        <dbReference type="ARBA" id="ARBA00023010"/>
    </source>
</evidence>
<evidence type="ECO:0000259" key="17">
    <source>
        <dbReference type="PROSITE" id="PS51194"/>
    </source>
</evidence>
<feature type="domain" description="Helicase ATP-binding" evidence="16">
    <location>
        <begin position="178"/>
        <end position="337"/>
    </location>
</feature>
<feature type="region of interest" description="Disordered" evidence="15">
    <location>
        <begin position="1029"/>
        <end position="1071"/>
    </location>
</feature>
<dbReference type="PROSITE" id="PS51194">
    <property type="entry name" value="HELICASE_CTER"/>
    <property type="match status" value="1"/>
</dbReference>
<dbReference type="Gene3D" id="1.10.3060.10">
    <property type="entry name" value="Helical scaffold and wing domains of SecA"/>
    <property type="match status" value="1"/>
</dbReference>
<dbReference type="InterPro" id="IPR014001">
    <property type="entry name" value="Helicase_ATP-bd"/>
</dbReference>
<comment type="function">
    <text evidence="13">Part of the Sec protein translocase complex. Interacts with the SecYEG preprotein conducting channel. Has a central role in coupling the hydrolysis of ATP to the transfer of proteins into and across the cell membrane, serving as an ATP-driven molecular motor driving the stepwise translocation of polypeptide chains across the membrane.</text>
</comment>
<dbReference type="PROSITE" id="PS51196">
    <property type="entry name" value="SECA_MOTOR_DEAD"/>
    <property type="match status" value="1"/>
</dbReference>
<dbReference type="Pfam" id="PF07516">
    <property type="entry name" value="SecA_SW"/>
    <property type="match status" value="1"/>
</dbReference>
<evidence type="ECO:0000256" key="2">
    <source>
        <dbReference type="ARBA" id="ARBA00007650"/>
    </source>
</evidence>
<evidence type="ECO:0000256" key="4">
    <source>
        <dbReference type="ARBA" id="ARBA00022475"/>
    </source>
</evidence>
<evidence type="ECO:0000256" key="5">
    <source>
        <dbReference type="ARBA" id="ARBA00022490"/>
    </source>
</evidence>
<comment type="subcellular location">
    <subcellularLocation>
        <location evidence="13">Cell membrane</location>
        <topology evidence="13">Peripheral membrane protein</topology>
        <orientation evidence="13">Cytoplasmic side</orientation>
    </subcellularLocation>
    <subcellularLocation>
        <location evidence="13">Cytoplasm</location>
    </subcellularLocation>
    <subcellularLocation>
        <location evidence="1">Membrane</location>
        <topology evidence="1">Peripheral membrane protein</topology>
    </subcellularLocation>
    <text evidence="13">Distribution is 50-50.</text>
</comment>
<evidence type="ECO:0000256" key="3">
    <source>
        <dbReference type="ARBA" id="ARBA00022448"/>
    </source>
</evidence>
<comment type="caution">
    <text evidence="19">The sequence shown here is derived from an EMBL/GenBank/DDBJ whole genome shotgun (WGS) entry which is preliminary data.</text>
</comment>
<proteinExistence type="inferred from homology"/>
<evidence type="ECO:0000256" key="13">
    <source>
        <dbReference type="HAMAP-Rule" id="MF_01382"/>
    </source>
</evidence>
<comment type="catalytic activity">
    <reaction evidence="13">
        <text>ATP + H2O + cellular proteinSide 1 = ADP + phosphate + cellular proteinSide 2.</text>
        <dbReference type="EC" id="7.4.2.8"/>
    </reaction>
</comment>
<dbReference type="SUPFAM" id="SSF81767">
    <property type="entry name" value="Pre-protein crosslinking domain of SecA"/>
    <property type="match status" value="1"/>
</dbReference>
<dbReference type="InterPro" id="IPR011116">
    <property type="entry name" value="SecA_Wing/Scaffold"/>
</dbReference>
<protein>
    <recommendedName>
        <fullName evidence="13 14">Protein translocase subunit SecA</fullName>
        <ecNumber evidence="13">7.4.2.8</ecNumber>
    </recommendedName>
</protein>
<dbReference type="InterPro" id="IPR011115">
    <property type="entry name" value="SecA_DEAD"/>
</dbReference>
<dbReference type="EC" id="7.4.2.8" evidence="13"/>
<keyword evidence="3 13" id="KW-0813">Transport</keyword>
<keyword evidence="4 13" id="KW-1003">Cell membrane</keyword>
<dbReference type="SMART" id="SM00958">
    <property type="entry name" value="SecA_PP_bind"/>
    <property type="match status" value="1"/>
</dbReference>
<dbReference type="Gene3D" id="3.40.50.300">
    <property type="entry name" value="P-loop containing nucleotide triphosphate hydrolases"/>
    <property type="match status" value="2"/>
</dbReference>
<accession>A0ABU3LEM4</accession>
<evidence type="ECO:0000256" key="9">
    <source>
        <dbReference type="ARBA" id="ARBA00022927"/>
    </source>
</evidence>
<dbReference type="NCBIfam" id="TIGR00963">
    <property type="entry name" value="secA"/>
    <property type="match status" value="1"/>
</dbReference>
<evidence type="ECO:0000256" key="12">
    <source>
        <dbReference type="ARBA" id="ARBA00023136"/>
    </source>
</evidence>
<feature type="binding site" evidence="13">
    <location>
        <position position="692"/>
    </location>
    <ligand>
        <name>ATP</name>
        <dbReference type="ChEBI" id="CHEBI:30616"/>
    </ligand>
</feature>
<keyword evidence="20" id="KW-1185">Reference proteome</keyword>
<dbReference type="InterPro" id="IPR036266">
    <property type="entry name" value="SecA_Wing/Scaffold_sf"/>
</dbReference>
<dbReference type="PANTHER" id="PTHR30612:SF0">
    <property type="entry name" value="CHLOROPLAST PROTEIN-TRANSPORTING ATPASE"/>
    <property type="match status" value="1"/>
</dbReference>
<dbReference type="InterPro" id="IPR036670">
    <property type="entry name" value="SecA_X-link_sf"/>
</dbReference>
<dbReference type="HAMAP" id="MF_01382">
    <property type="entry name" value="SecA"/>
    <property type="match status" value="1"/>
</dbReference>
<feature type="domain" description="SecA family profile" evidence="18">
    <location>
        <begin position="5"/>
        <end position="770"/>
    </location>
</feature>
<evidence type="ECO:0000313" key="20">
    <source>
        <dbReference type="Proteomes" id="UP001257277"/>
    </source>
</evidence>
<dbReference type="RefSeq" id="WP_349241415.1">
    <property type="nucleotide sequence ID" value="NZ_JAVTTO010000002.1"/>
</dbReference>
<keyword evidence="10 13" id="KW-1278">Translocase</keyword>
<comment type="subunit">
    <text evidence="13">Monomer and homodimer. Part of the essential Sec protein translocation apparatus which comprises SecA, SecYEG and auxiliary proteins SecDF. Other proteins may also be involved.</text>
</comment>
<dbReference type="InterPro" id="IPR011130">
    <property type="entry name" value="SecA_preprotein_X-link_dom"/>
</dbReference>
<evidence type="ECO:0000256" key="8">
    <source>
        <dbReference type="ARBA" id="ARBA00022840"/>
    </source>
</evidence>
<dbReference type="Gene3D" id="3.90.1440.10">
    <property type="entry name" value="SecA, preprotein cross-linking domain"/>
    <property type="match status" value="1"/>
</dbReference>
<dbReference type="InterPro" id="IPR044722">
    <property type="entry name" value="SecA_SF2_C"/>
</dbReference>
<feature type="binding site" evidence="13">
    <location>
        <begin position="194"/>
        <end position="198"/>
    </location>
    <ligand>
        <name>ATP</name>
        <dbReference type="ChEBI" id="CHEBI:30616"/>
    </ligand>
</feature>
<dbReference type="Pfam" id="PF07517">
    <property type="entry name" value="SecA_DEAD"/>
    <property type="match status" value="1"/>
</dbReference>
<evidence type="ECO:0000259" key="18">
    <source>
        <dbReference type="PROSITE" id="PS51196"/>
    </source>
</evidence>
<evidence type="ECO:0000256" key="15">
    <source>
        <dbReference type="SAM" id="MobiDB-lite"/>
    </source>
</evidence>
<dbReference type="InterPro" id="IPR027417">
    <property type="entry name" value="P-loop_NTPase"/>
</dbReference>
<dbReference type="PRINTS" id="PR00906">
    <property type="entry name" value="SECA"/>
</dbReference>
<keyword evidence="8 13" id="KW-0067">ATP-binding</keyword>
<organism evidence="19 20">
    <name type="scientific">Asprobacillus argus</name>
    <dbReference type="NCBI Taxonomy" id="3076534"/>
    <lineage>
        <taxon>Bacteria</taxon>
        <taxon>Pseudomonadati</taxon>
        <taxon>Bacteroidota</taxon>
        <taxon>Flavobacteriia</taxon>
        <taxon>Flavobacteriales</taxon>
        <taxon>Flavobacteriaceae</taxon>
        <taxon>Asprobacillus</taxon>
    </lineage>
</organism>
<evidence type="ECO:0000256" key="6">
    <source>
        <dbReference type="ARBA" id="ARBA00022519"/>
    </source>
</evidence>
<sequence length="1113" mass="126864">MSILNSVIKVFVGDKQKKDLKILQPVVDNVNAFESAISSLSNDDLRAKTLEFKLKIKEATKTFDEQIEKLTEEATTAEIERQEAIYTEIDTLKDDAYQASEAILEALMPEAFAVVKETATRFVNNEEIEVSATPFDRELSATREHIVLEGDKAFWQNSWDAAGKPVTWDMIHYDVQLIGGSVLHQGKIAEMMTGEGKTLVSTLPVYLNALTGKGVHVVTVNDYLAKRDRAWMAPIFEFHGLSTDCIDFHQPNSEDRRKAYNADITYGTNNEFGFDYLRDNMANAKEDLVQRAPNYAIIDEVDSVLIDDARTPLIISGPVPQGDRHEFNELKPLVSDIVSLQSKYLVGVLAEAKKLIAAGDTKEGGFLLLRVYRGLPKNKALIKFLSQEGIKQILQKTENTYMADNNKLMPEVDAELWFVVEEKNNSIDLSDKGIAHLSTKTSDENFFVLPDIGIKIGEIDESEESPEKKAQKKDDLYQEFSIKSERIHTMNQLLKAYTVFEKDVEYVVVENKVMIVDEQTGRIMDGRRYSDGLHQAIEAKENVKIEDATQTFATVTLQNYFRMYRKLSGMTGTAITEAGEFWEIYKLDVVEIPTNKPIQRDDRQDLVYKTTREKYNAVIDDVVELVKQGRPVLVGTTSVEISELLGRMLQMRKIPHNILNAKLHKREADVVAEAGNPGVVTIATNMAGRGTDIKLSDEVKASGGLAIVGTERHDSRRVDRQLRGRAGRQGDVGSSQFYVALDDNLMRLFGSDRIAKMMDRMGLKEGEVIQHSMITKSIERAQKKVEENNFGIRKRLLEYDDIMNAQREFVYKRRRHALDGTKLQIDISNMIYDTCEAIVTQNKPEKNFQNFEFELIRFSSMTSPFSEEEFNAKSDQELIDPLYETISAHYKERIGRNAILAYPVIKNVFENEGDKYERIVVPFTDGTKTLQVVTNLKEAYESEGKSLVTDFEKNITLAIIDENWKDHLRKMDELKQSVQNASYEQKDPLLIYKFEAFELFKLTIDKVNREVLSFLFKGELPMQADNQISEARQQKREKLSLQKDEVQNSTQQAIENSRQQQHEPVETIVREQPKIGRNERVTIKNVMSGEEKVVKYKQAIPLIDKGEWVLVNN</sequence>
<keyword evidence="7 13" id="KW-0547">Nucleotide-binding</keyword>
<feature type="compositionally biased region" description="Polar residues" evidence="15">
    <location>
        <begin position="1047"/>
        <end position="1059"/>
    </location>
</feature>
<keyword evidence="12 13" id="KW-0472">Membrane</keyword>
<dbReference type="InterPro" id="IPR014018">
    <property type="entry name" value="SecA_motor_DEAD"/>
</dbReference>
<dbReference type="InterPro" id="IPR020937">
    <property type="entry name" value="SecA_CS"/>
</dbReference>
<keyword evidence="9 13" id="KW-0653">Protein transport</keyword>
<keyword evidence="11 13" id="KW-0811">Translocation</keyword>
<keyword evidence="6" id="KW-0997">Cell inner membrane</keyword>
<feature type="compositionally biased region" description="Basic and acidic residues" evidence="15">
    <location>
        <begin position="1032"/>
        <end position="1046"/>
    </location>
</feature>
<dbReference type="InterPro" id="IPR000185">
    <property type="entry name" value="SecA"/>
</dbReference>
<dbReference type="SUPFAM" id="SSF81886">
    <property type="entry name" value="Helical scaffold and wing domains of SecA"/>
    <property type="match status" value="1"/>
</dbReference>
<evidence type="ECO:0000256" key="10">
    <source>
        <dbReference type="ARBA" id="ARBA00022967"/>
    </source>
</evidence>
<dbReference type="SMART" id="SM00957">
    <property type="entry name" value="SecA_DEAD"/>
    <property type="match status" value="1"/>
</dbReference>
<name>A0ABU3LEM4_9FLAO</name>
<feature type="domain" description="Helicase C-terminal" evidence="17">
    <location>
        <begin position="618"/>
        <end position="786"/>
    </location>
</feature>
<feature type="binding site" evidence="13">
    <location>
        <position position="176"/>
    </location>
    <ligand>
        <name>ATP</name>
        <dbReference type="ChEBI" id="CHEBI:30616"/>
    </ligand>
</feature>
<dbReference type="PROSITE" id="PS01312">
    <property type="entry name" value="SECA"/>
    <property type="match status" value="1"/>
</dbReference>
<dbReference type="EMBL" id="JAVTTO010000002">
    <property type="protein sequence ID" value="MDT7832165.1"/>
    <property type="molecule type" value="Genomic_DNA"/>
</dbReference>
<comment type="similarity">
    <text evidence="2 13 14">Belongs to the SecA family.</text>
</comment>
<dbReference type="SUPFAM" id="SSF52540">
    <property type="entry name" value="P-loop containing nucleoside triphosphate hydrolases"/>
    <property type="match status" value="2"/>
</dbReference>
<dbReference type="NCBIfam" id="NF009536">
    <property type="entry name" value="PRK12901.1"/>
    <property type="match status" value="1"/>
</dbReference>
<dbReference type="Pfam" id="PF01043">
    <property type="entry name" value="SecA_PP_bind"/>
    <property type="match status" value="1"/>
</dbReference>
<evidence type="ECO:0000256" key="1">
    <source>
        <dbReference type="ARBA" id="ARBA00004170"/>
    </source>
</evidence>
<keyword evidence="5 13" id="KW-0963">Cytoplasm</keyword>